<dbReference type="Proteomes" id="UP000266744">
    <property type="component" value="Chromosome"/>
</dbReference>
<proteinExistence type="predicted"/>
<organism evidence="1 2">
    <name type="scientific">Yersinia entomophaga</name>
    <dbReference type="NCBI Taxonomy" id="935293"/>
    <lineage>
        <taxon>Bacteria</taxon>
        <taxon>Pseudomonadati</taxon>
        <taxon>Pseudomonadota</taxon>
        <taxon>Gammaproteobacteria</taxon>
        <taxon>Enterobacterales</taxon>
        <taxon>Yersiniaceae</taxon>
        <taxon>Yersinia</taxon>
    </lineage>
</organism>
<name>A0ABM6BI08_YERET</name>
<reference evidence="1 2" key="1">
    <citation type="journal article" date="2016" name="Toxins">
        <title>The Draft Genome Sequence of the Yersinia entomophaga Entomopathogenic Type Strain MH96T.</title>
        <authorList>
            <person name="Hurst M.R."/>
            <person name="Beattie A."/>
            <person name="Altermann E."/>
            <person name="Moraga R.M."/>
            <person name="Harper L.A."/>
            <person name="Calder J."/>
            <person name="Laugraud A."/>
        </authorList>
    </citation>
    <scope>NUCLEOTIDE SEQUENCE [LARGE SCALE GENOMIC DNA]</scope>
    <source>
        <strain evidence="1 2">MH96</strain>
    </source>
</reference>
<keyword evidence="2" id="KW-1185">Reference proteome</keyword>
<accession>A0ABM6BI08</accession>
<protein>
    <submittedName>
        <fullName evidence="1">Uncharacterized protein</fullName>
    </submittedName>
</protein>
<gene>
    <name evidence="1" type="ORF">PL78_03310</name>
</gene>
<evidence type="ECO:0000313" key="2">
    <source>
        <dbReference type="Proteomes" id="UP000266744"/>
    </source>
</evidence>
<sequence length="60" mass="6821">MSVGLFLLVCYTFQPCQYEPQGYIYPDDKNCLADIQQQGLPPEYECLPVDGILYLSNQGK</sequence>
<evidence type="ECO:0000313" key="1">
    <source>
        <dbReference type="EMBL" id="ANI28869.1"/>
    </source>
</evidence>
<dbReference type="RefSeq" id="WP_064513119.1">
    <property type="nucleotide sequence ID" value="NZ_CP010029.1"/>
</dbReference>
<dbReference type="EMBL" id="CP010029">
    <property type="protein sequence ID" value="ANI28869.1"/>
    <property type="molecule type" value="Genomic_DNA"/>
</dbReference>